<dbReference type="NCBIfam" id="NF003727">
    <property type="entry name" value="PRK05330.1"/>
    <property type="match status" value="1"/>
</dbReference>
<sequence length="434" mass="49036">MATTVLWSINRTARATARKCFLPYSKGALPVDSQRALFHNISVHSRLTSLPTARWAPKVTGVRGALLFAGAAASVAGFLAGVIHFQRAEMASVIPKAGEEDNTEIAAKCKTFMSPPCTDVKVLQQRKGEMSTRMEMLIMETQAEFCRALEEVDGGKFQVDRWERKEGGGGISCVLQDGKVFEKAGVNVSVVFGNLTEEAAKQMRSRGKVLKGKDGKLPFCAMGVSSVIHPKNPHVPTVHFNYRYFEIEEEDGTKQWWFGGGTDLTPTYINEEDAAQFHSVLKEACDKHHPQYYPDFKKWCDRYFYIRHRDETRGVGGIFFDDLDSPGQEEAFAFVKSCAETVVPCYLPIVWKHLDDAFSPEEKDWQQVRRGRYVEFNLVYDRGVKFGLATPGSRIESILMSLPLTAKWEYMHEPPKGTREAEMQEVLRNPREWV</sequence>
<keyword evidence="7" id="KW-0627">Porphyrin biosynthesis</keyword>
<dbReference type="PANTHER" id="PTHR10755:SF0">
    <property type="entry name" value="OXYGEN-DEPENDENT COPROPORPHYRINOGEN-III OXIDASE, MITOCHONDRIAL"/>
    <property type="match status" value="1"/>
</dbReference>
<evidence type="ECO:0000256" key="10">
    <source>
        <dbReference type="SAM" id="Phobius"/>
    </source>
</evidence>
<evidence type="ECO:0000256" key="8">
    <source>
        <dbReference type="ARBA" id="ARBA00050340"/>
    </source>
</evidence>
<accession>A0A3P9A3W5</accession>
<evidence type="ECO:0000256" key="7">
    <source>
        <dbReference type="ARBA" id="ARBA00023244"/>
    </source>
</evidence>
<reference evidence="11" key="2">
    <citation type="submission" date="2020-02" db="EMBL/GenBank/DDBJ databases">
        <title>Esox lucius (northern pike) genome, fEsoLuc1, primary haplotype.</title>
        <authorList>
            <person name="Myers G."/>
            <person name="Karagic N."/>
            <person name="Meyer A."/>
            <person name="Pippel M."/>
            <person name="Reichard M."/>
            <person name="Winkler S."/>
            <person name="Tracey A."/>
            <person name="Sims Y."/>
            <person name="Howe K."/>
            <person name="Rhie A."/>
            <person name="Formenti G."/>
            <person name="Durbin R."/>
            <person name="Fedrigo O."/>
            <person name="Jarvis E.D."/>
        </authorList>
    </citation>
    <scope>NUCLEOTIDE SEQUENCE [LARGE SCALE GENOMIC DNA]</scope>
</reference>
<dbReference type="PRINTS" id="PR00073">
    <property type="entry name" value="COPRGNOXDASE"/>
</dbReference>
<evidence type="ECO:0000256" key="9">
    <source>
        <dbReference type="ARBA" id="ARBA00068761"/>
    </source>
</evidence>
<evidence type="ECO:0000256" key="2">
    <source>
        <dbReference type="ARBA" id="ARBA00010644"/>
    </source>
</evidence>
<keyword evidence="10" id="KW-0472">Membrane</keyword>
<evidence type="ECO:0000256" key="3">
    <source>
        <dbReference type="ARBA" id="ARBA00011738"/>
    </source>
</evidence>
<dbReference type="GO" id="GO:0005737">
    <property type="term" value="C:cytoplasm"/>
    <property type="evidence" value="ECO:0007669"/>
    <property type="project" value="TreeGrafter"/>
</dbReference>
<dbReference type="PANTHER" id="PTHR10755">
    <property type="entry name" value="COPROPORPHYRINOGEN III OXIDASE, MITOCHONDRIAL"/>
    <property type="match status" value="1"/>
</dbReference>
<dbReference type="Ensembl" id="ENSELUT00000023595.3">
    <property type="protein sequence ID" value="ENSELUP00000035692.3"/>
    <property type="gene ID" value="ENSELUG00000014744.3"/>
</dbReference>
<dbReference type="InterPro" id="IPR036406">
    <property type="entry name" value="Coprogen_oxidase_aer_sf"/>
</dbReference>
<evidence type="ECO:0000256" key="4">
    <source>
        <dbReference type="ARBA" id="ARBA00012869"/>
    </source>
</evidence>
<reference evidence="11" key="4">
    <citation type="submission" date="2025-09" db="UniProtKB">
        <authorList>
            <consortium name="Ensembl"/>
        </authorList>
    </citation>
    <scope>IDENTIFICATION</scope>
</reference>
<dbReference type="PROSITE" id="PS01021">
    <property type="entry name" value="COPROGEN_OXIDASE"/>
    <property type="match status" value="1"/>
</dbReference>
<dbReference type="AlphaFoldDB" id="A0A3P9A3W5"/>
<dbReference type="GO" id="GO:0004109">
    <property type="term" value="F:coproporphyrinogen oxidase activity"/>
    <property type="evidence" value="ECO:0007669"/>
    <property type="project" value="UniProtKB-EC"/>
</dbReference>
<evidence type="ECO:0000256" key="1">
    <source>
        <dbReference type="ARBA" id="ARBA00005168"/>
    </source>
</evidence>
<comment type="subunit">
    <text evidence="3">Homodimer.</text>
</comment>
<keyword evidence="10" id="KW-0812">Transmembrane</keyword>
<dbReference type="GO" id="GO:0006782">
    <property type="term" value="P:protoporphyrinogen IX biosynthetic process"/>
    <property type="evidence" value="ECO:0007669"/>
    <property type="project" value="UniProtKB-UniPathway"/>
</dbReference>
<keyword evidence="5" id="KW-0560">Oxidoreductase</keyword>
<dbReference type="UniPathway" id="UPA00251">
    <property type="reaction ID" value="UER00322"/>
</dbReference>
<evidence type="ECO:0000256" key="5">
    <source>
        <dbReference type="ARBA" id="ARBA00023002"/>
    </source>
</evidence>
<dbReference type="InterPro" id="IPR018375">
    <property type="entry name" value="Coprogen_oxidase_CS"/>
</dbReference>
<evidence type="ECO:0000256" key="6">
    <source>
        <dbReference type="ARBA" id="ARBA00023133"/>
    </source>
</evidence>
<dbReference type="Pfam" id="PF01218">
    <property type="entry name" value="Coprogen_oxidas"/>
    <property type="match status" value="1"/>
</dbReference>
<evidence type="ECO:0000313" key="12">
    <source>
        <dbReference type="Proteomes" id="UP000265140"/>
    </source>
</evidence>
<comment type="catalytic activity">
    <reaction evidence="8">
        <text>coproporphyrinogen III + O2 + 2 H(+) = protoporphyrinogen IX + 2 CO2 + 2 H2O</text>
        <dbReference type="Rhea" id="RHEA:18257"/>
        <dbReference type="ChEBI" id="CHEBI:15377"/>
        <dbReference type="ChEBI" id="CHEBI:15378"/>
        <dbReference type="ChEBI" id="CHEBI:15379"/>
        <dbReference type="ChEBI" id="CHEBI:16526"/>
        <dbReference type="ChEBI" id="CHEBI:57307"/>
        <dbReference type="ChEBI" id="CHEBI:57309"/>
        <dbReference type="EC" id="1.3.3.3"/>
    </reaction>
    <physiologicalReaction direction="left-to-right" evidence="8">
        <dbReference type="Rhea" id="RHEA:18258"/>
    </physiologicalReaction>
</comment>
<keyword evidence="6" id="KW-0350">Heme biosynthesis</keyword>
<dbReference type="FunFam" id="3.40.1500.10:FF:000002">
    <property type="entry name" value="oxygen-dependent coproporphyrinogen-III oxidase, mitochondrial"/>
    <property type="match status" value="1"/>
</dbReference>
<dbReference type="Bgee" id="ENSELUG00000014744">
    <property type="expression patterns" value="Expressed in mesonephros and 15 other cell types or tissues"/>
</dbReference>
<feature type="transmembrane region" description="Helical" evidence="10">
    <location>
        <begin position="64"/>
        <end position="85"/>
    </location>
</feature>
<dbReference type="Gene3D" id="3.40.1500.10">
    <property type="entry name" value="Coproporphyrinogen III oxidase, aerobic"/>
    <property type="match status" value="1"/>
</dbReference>
<keyword evidence="10" id="KW-1133">Transmembrane helix</keyword>
<reference evidence="12" key="1">
    <citation type="journal article" date="2014" name="PLoS ONE">
        <title>The genome and linkage map of the northern pike (Esox lucius): conserved synteny revealed between the salmonid sister group and the Neoteleostei.</title>
        <authorList>
            <person name="Rondeau E.B."/>
            <person name="Minkley D.R."/>
            <person name="Leong J.S."/>
            <person name="Messmer A.M."/>
            <person name="Jantzen J.R."/>
            <person name="von Schalburg K.R."/>
            <person name="Lemon C."/>
            <person name="Bird N.H."/>
            <person name="Koop B.F."/>
        </authorList>
    </citation>
    <scope>NUCLEOTIDE SEQUENCE</scope>
</reference>
<comment type="pathway">
    <text evidence="1">Porphyrin-containing compound metabolism; protoporphyrin-IX biosynthesis; protoporphyrinogen-IX from coproporphyrinogen-III (O2 route): step 1/1.</text>
</comment>
<dbReference type="SUPFAM" id="SSF102886">
    <property type="entry name" value="Coproporphyrinogen III oxidase"/>
    <property type="match status" value="1"/>
</dbReference>
<organism evidence="11 12">
    <name type="scientific">Esox lucius</name>
    <name type="common">Northern pike</name>
    <dbReference type="NCBI Taxonomy" id="8010"/>
    <lineage>
        <taxon>Eukaryota</taxon>
        <taxon>Metazoa</taxon>
        <taxon>Chordata</taxon>
        <taxon>Craniata</taxon>
        <taxon>Vertebrata</taxon>
        <taxon>Euteleostomi</taxon>
        <taxon>Actinopterygii</taxon>
        <taxon>Neopterygii</taxon>
        <taxon>Teleostei</taxon>
        <taxon>Protacanthopterygii</taxon>
        <taxon>Esociformes</taxon>
        <taxon>Esocidae</taxon>
        <taxon>Esox</taxon>
    </lineage>
</organism>
<keyword evidence="12" id="KW-1185">Reference proteome</keyword>
<proteinExistence type="inferred from homology"/>
<protein>
    <recommendedName>
        <fullName evidence="9">Oxygen-dependent coproporphyrinogen-III oxidase, mitochondrial</fullName>
        <ecNumber evidence="4">1.3.3.3</ecNumber>
    </recommendedName>
</protein>
<name>A0A3P9A3W5_ESOLU</name>
<reference evidence="11" key="3">
    <citation type="submission" date="2025-08" db="UniProtKB">
        <authorList>
            <consortium name="Ensembl"/>
        </authorList>
    </citation>
    <scope>IDENTIFICATION</scope>
</reference>
<evidence type="ECO:0000313" key="11">
    <source>
        <dbReference type="Ensembl" id="ENSELUP00000035692.3"/>
    </source>
</evidence>
<comment type="similarity">
    <text evidence="2">Belongs to the aerobic coproporphyrinogen-III oxidase family.</text>
</comment>
<dbReference type="GeneTree" id="ENSGT00390000017311"/>
<dbReference type="InterPro" id="IPR001260">
    <property type="entry name" value="Coprogen_oxidase_aer"/>
</dbReference>
<dbReference type="EC" id="1.3.3.3" evidence="4"/>
<dbReference type="Proteomes" id="UP000265140">
    <property type="component" value="Chromosome 8"/>
</dbReference>